<accession>A0ABT4X3S1</accession>
<dbReference type="Pfam" id="PF06691">
    <property type="entry name" value="DUF1189"/>
    <property type="match status" value="1"/>
</dbReference>
<keyword evidence="1" id="KW-0472">Membrane</keyword>
<keyword evidence="3" id="KW-1185">Reference proteome</keyword>
<keyword evidence="1" id="KW-1133">Transmembrane helix</keyword>
<feature type="transmembrane region" description="Helical" evidence="1">
    <location>
        <begin position="197"/>
        <end position="216"/>
    </location>
</feature>
<protein>
    <submittedName>
        <fullName evidence="2">DUF1189 domain-containing protein</fullName>
    </submittedName>
</protein>
<evidence type="ECO:0000313" key="3">
    <source>
        <dbReference type="Proteomes" id="UP001211894"/>
    </source>
</evidence>
<evidence type="ECO:0000256" key="1">
    <source>
        <dbReference type="SAM" id="Phobius"/>
    </source>
</evidence>
<feature type="transmembrane region" description="Helical" evidence="1">
    <location>
        <begin position="154"/>
        <end position="185"/>
    </location>
</feature>
<proteinExistence type="predicted"/>
<keyword evidence="1" id="KW-0812">Transmembrane</keyword>
<reference evidence="2 3" key="1">
    <citation type="submission" date="2023-01" db="EMBL/GenBank/DDBJ databases">
        <title>Bacillus changyiensis sp. nov., isolated from a coastal deposit.</title>
        <authorList>
            <person name="Xiao G."/>
            <person name="Lai Q."/>
            <person name="Hu Z."/>
            <person name="Shao Z."/>
        </authorList>
    </citation>
    <scope>NUCLEOTIDE SEQUENCE [LARGE SCALE GENOMIC DNA]</scope>
    <source>
        <strain evidence="2 3">CLL-7-23</strain>
    </source>
</reference>
<organism evidence="2 3">
    <name type="scientific">Bacillus changyiensis</name>
    <dbReference type="NCBI Taxonomy" id="3004103"/>
    <lineage>
        <taxon>Bacteria</taxon>
        <taxon>Bacillati</taxon>
        <taxon>Bacillota</taxon>
        <taxon>Bacilli</taxon>
        <taxon>Bacillales</taxon>
        <taxon>Bacillaceae</taxon>
        <taxon>Bacillus</taxon>
    </lineage>
</organism>
<dbReference type="EMBL" id="JAQKAB010000006">
    <property type="protein sequence ID" value="MDA7026930.1"/>
    <property type="molecule type" value="Genomic_DNA"/>
</dbReference>
<evidence type="ECO:0000313" key="2">
    <source>
        <dbReference type="EMBL" id="MDA7026930.1"/>
    </source>
</evidence>
<feature type="transmembrane region" description="Helical" evidence="1">
    <location>
        <begin position="28"/>
        <end position="45"/>
    </location>
</feature>
<dbReference type="InterPro" id="IPR009574">
    <property type="entry name" value="DUF1189"/>
</dbReference>
<dbReference type="RefSeq" id="WP_271340791.1">
    <property type="nucleotide sequence ID" value="NZ_JAQKAB010000006.1"/>
</dbReference>
<comment type="caution">
    <text evidence="2">The sequence shown here is derived from an EMBL/GenBank/DDBJ whole genome shotgun (WGS) entry which is preliminary data.</text>
</comment>
<dbReference type="Proteomes" id="UP001211894">
    <property type="component" value="Unassembled WGS sequence"/>
</dbReference>
<gene>
    <name evidence="2" type="ORF">PJ311_09955</name>
</gene>
<name>A0ABT4X3S1_9BACI</name>
<sequence>MNMLRLSLKSTYSPQAIVKARFQGIGKTILYVFLLSMIAALPNVYHTNNHFTEAMDGLQTDLKDLPDFSITDGSLHTNTKKAIESQTNGYAVVLDPKNSYEMKQIKDKQNAVGFLKEKLVIVINGQDIEVPYTEFNEEITQQDILSLIDQMKTIIFPVLSIFILLASTAGKFIAVTCLALIGLFIRYRLKKNLSYKHLWVMSAYSITLATVFFFMMDTLQVAVFKGFLLYWLVNIVMLFLAIKETPHHKEQG</sequence>
<feature type="transmembrane region" description="Helical" evidence="1">
    <location>
        <begin position="222"/>
        <end position="242"/>
    </location>
</feature>